<keyword evidence="2" id="KW-1185">Reference proteome</keyword>
<organism evidence="1 2">
    <name type="scientific">Owenia fusiformis</name>
    <name type="common">Polychaete worm</name>
    <dbReference type="NCBI Taxonomy" id="6347"/>
    <lineage>
        <taxon>Eukaryota</taxon>
        <taxon>Metazoa</taxon>
        <taxon>Spiralia</taxon>
        <taxon>Lophotrochozoa</taxon>
        <taxon>Annelida</taxon>
        <taxon>Polychaeta</taxon>
        <taxon>Sedentaria</taxon>
        <taxon>Canalipalpata</taxon>
        <taxon>Sabellida</taxon>
        <taxon>Oweniida</taxon>
        <taxon>Oweniidae</taxon>
        <taxon>Owenia</taxon>
    </lineage>
</organism>
<proteinExistence type="predicted"/>
<protein>
    <submittedName>
        <fullName evidence="1">Uncharacterized protein</fullName>
    </submittedName>
</protein>
<evidence type="ECO:0000313" key="2">
    <source>
        <dbReference type="Proteomes" id="UP000749559"/>
    </source>
</evidence>
<reference evidence="1" key="1">
    <citation type="submission" date="2022-03" db="EMBL/GenBank/DDBJ databases">
        <authorList>
            <person name="Martin C."/>
        </authorList>
    </citation>
    <scope>NUCLEOTIDE SEQUENCE</scope>
</reference>
<feature type="non-terminal residue" evidence="1">
    <location>
        <position position="125"/>
    </location>
</feature>
<dbReference type="EMBL" id="CAIIXF020000007">
    <property type="protein sequence ID" value="CAH1789896.1"/>
    <property type="molecule type" value="Genomic_DNA"/>
</dbReference>
<sequence>DRYGYRQLDQGYERQTESYPAYHPHNYIKQDEMCPYKAGDYSAYSNGYAKTAPMEKTDTDFCTDQPDGQYANPGLCNKVDPRCTFIQCSSGRTFIFNCALGSYNGDSYRHHCPAYGSYFMGYYYR</sequence>
<name>A0A8J1XSA0_OWEFU</name>
<dbReference type="AlphaFoldDB" id="A0A8J1XSA0"/>
<feature type="non-terminal residue" evidence="1">
    <location>
        <position position="1"/>
    </location>
</feature>
<dbReference type="Proteomes" id="UP000749559">
    <property type="component" value="Unassembled WGS sequence"/>
</dbReference>
<accession>A0A8J1XSA0</accession>
<gene>
    <name evidence="1" type="ORF">OFUS_LOCUS15179</name>
</gene>
<evidence type="ECO:0000313" key="1">
    <source>
        <dbReference type="EMBL" id="CAH1789896.1"/>
    </source>
</evidence>
<comment type="caution">
    <text evidence="1">The sequence shown here is derived from an EMBL/GenBank/DDBJ whole genome shotgun (WGS) entry which is preliminary data.</text>
</comment>